<keyword evidence="2" id="KW-1185">Reference proteome</keyword>
<gene>
    <name evidence="1" type="ORF">Psuf_068050</name>
</gene>
<organism evidence="1 2">
    <name type="scientific">Phytohabitans suffuscus</name>
    <dbReference type="NCBI Taxonomy" id="624315"/>
    <lineage>
        <taxon>Bacteria</taxon>
        <taxon>Bacillati</taxon>
        <taxon>Actinomycetota</taxon>
        <taxon>Actinomycetes</taxon>
        <taxon>Micromonosporales</taxon>
        <taxon>Micromonosporaceae</taxon>
    </lineage>
</organism>
<proteinExistence type="predicted"/>
<dbReference type="KEGG" id="psuu:Psuf_068050"/>
<evidence type="ECO:0000313" key="1">
    <source>
        <dbReference type="EMBL" id="BCB89492.1"/>
    </source>
</evidence>
<sequence length="93" mass="9635">MIVETAAGARTYESRKGALVAEPHTPLTVERVAANAGTGGIFVAGVLAAVALDPRRLQEGVRLGMALARHAIHRHAVTGTAVKAIADRHIAHA</sequence>
<name>A0A6F8YTP9_9ACTN</name>
<accession>A0A6F8YTP9</accession>
<reference evidence="1 2" key="1">
    <citation type="submission" date="2020-03" db="EMBL/GenBank/DDBJ databases">
        <title>Whole genome shotgun sequence of Phytohabitans suffuscus NBRC 105367.</title>
        <authorList>
            <person name="Komaki H."/>
            <person name="Tamura T."/>
        </authorList>
    </citation>
    <scope>NUCLEOTIDE SEQUENCE [LARGE SCALE GENOMIC DNA]</scope>
    <source>
        <strain evidence="1 2">NBRC 105367</strain>
    </source>
</reference>
<dbReference type="RefSeq" id="WP_173161391.1">
    <property type="nucleotide sequence ID" value="NZ_AP022871.1"/>
</dbReference>
<dbReference type="EMBL" id="AP022871">
    <property type="protein sequence ID" value="BCB89492.1"/>
    <property type="molecule type" value="Genomic_DNA"/>
</dbReference>
<dbReference type="Proteomes" id="UP000503011">
    <property type="component" value="Chromosome"/>
</dbReference>
<protein>
    <submittedName>
        <fullName evidence="1">Uncharacterized protein</fullName>
    </submittedName>
</protein>
<evidence type="ECO:0000313" key="2">
    <source>
        <dbReference type="Proteomes" id="UP000503011"/>
    </source>
</evidence>
<reference evidence="1 2" key="2">
    <citation type="submission" date="2020-03" db="EMBL/GenBank/DDBJ databases">
        <authorList>
            <person name="Ichikawa N."/>
            <person name="Kimura A."/>
            <person name="Kitahashi Y."/>
            <person name="Uohara A."/>
        </authorList>
    </citation>
    <scope>NUCLEOTIDE SEQUENCE [LARGE SCALE GENOMIC DNA]</scope>
    <source>
        <strain evidence="1 2">NBRC 105367</strain>
    </source>
</reference>
<dbReference type="AlphaFoldDB" id="A0A6F8YTP9"/>